<organism evidence="1 2">
    <name type="scientific">Hymenobacter aerilatus</name>
    <dbReference type="NCBI Taxonomy" id="2932251"/>
    <lineage>
        <taxon>Bacteria</taxon>
        <taxon>Pseudomonadati</taxon>
        <taxon>Bacteroidota</taxon>
        <taxon>Cytophagia</taxon>
        <taxon>Cytophagales</taxon>
        <taxon>Hymenobacteraceae</taxon>
        <taxon>Hymenobacter</taxon>
    </lineage>
</organism>
<keyword evidence="2" id="KW-1185">Reference proteome</keyword>
<protein>
    <submittedName>
        <fullName evidence="1">Uncharacterized protein</fullName>
    </submittedName>
</protein>
<dbReference type="EMBL" id="CP095053">
    <property type="protein sequence ID" value="UOR06504.1"/>
    <property type="molecule type" value="Genomic_DNA"/>
</dbReference>
<accession>A0A8T9SZY7</accession>
<evidence type="ECO:0000313" key="2">
    <source>
        <dbReference type="Proteomes" id="UP000829925"/>
    </source>
</evidence>
<dbReference type="AlphaFoldDB" id="A0A8T9SZY7"/>
<gene>
    <name evidence="1" type="ORF">MUN82_05270</name>
</gene>
<evidence type="ECO:0000313" key="1">
    <source>
        <dbReference type="EMBL" id="UOR06504.1"/>
    </source>
</evidence>
<sequence length="62" mass="6929">MTASELLGNRYSIIGSVALFVAFQNWKAADDTSSKNYEALQTTQHLGQKTHLMERSRVVEGQ</sequence>
<proteinExistence type="predicted"/>
<name>A0A8T9SZY7_9BACT</name>
<dbReference type="RefSeq" id="WP_245095520.1">
    <property type="nucleotide sequence ID" value="NZ_CP095053.1"/>
</dbReference>
<dbReference type="Proteomes" id="UP000829925">
    <property type="component" value="Chromosome"/>
</dbReference>
<dbReference type="KEGG" id="haei:MUN82_05270"/>
<reference evidence="1 2" key="1">
    <citation type="submission" date="2022-04" db="EMBL/GenBank/DDBJ databases">
        <title>Hymenobacter sp. isolated from the air.</title>
        <authorList>
            <person name="Won M."/>
            <person name="Lee C.-M."/>
            <person name="Woen H.-Y."/>
            <person name="Kwon S.-W."/>
        </authorList>
    </citation>
    <scope>NUCLEOTIDE SEQUENCE [LARGE SCALE GENOMIC DNA]</scope>
    <source>
        <strain evidence="2">5413 J-13</strain>
    </source>
</reference>